<dbReference type="EMBL" id="JBFNQN010000007">
    <property type="protein sequence ID" value="MEW9265519.1"/>
    <property type="molecule type" value="Genomic_DNA"/>
</dbReference>
<dbReference type="InterPro" id="IPR050625">
    <property type="entry name" value="ParA/MinD_ATPase"/>
</dbReference>
<sequence>MSLPVLVAVPGPAESRLLAGWEPLRREVVVVRRCADVADVLAAVGAGLARAVVLGADLPGVDTEVLADLRRRGVGTVVLLPAGAAGEDAERRWRGLGATRFSVEDRPPADVAREVALAAAAEQTPPTSPAETGVEEAFGAPGRTVAVWGPHGSCGRTTVAVNVAAELGEAGRSVLLVDADARGASVGQSLGLLDDAPSLLACVRAAADGRLDAAGLAARAAVVGEGLHVLTGAPDGARWGELRPTALRRVLEVGALAHDWTVVDLSGGTDDLAEEESGRDAVLATVLGTADVVLVVGAADPVGLQRFARAWTRLPDLAPDAVVVPVVNRLRASAVGSPAARRVSSLLRRVVGVEGVWTVPDDVVVDEALLTGRPLAEHAARSAARVALRDLAAHVEDVADAPDTPPAEDVTAGFDPLLARS</sequence>
<keyword evidence="1" id="KW-0547">Nucleotide-binding</keyword>
<evidence type="ECO:0000256" key="2">
    <source>
        <dbReference type="ARBA" id="ARBA00022840"/>
    </source>
</evidence>
<dbReference type="SUPFAM" id="SSF52540">
    <property type="entry name" value="P-loop containing nucleoside triphosphate hydrolases"/>
    <property type="match status" value="1"/>
</dbReference>
<comment type="caution">
    <text evidence="4">The sequence shown here is derived from an EMBL/GenBank/DDBJ whole genome shotgun (WGS) entry which is preliminary data.</text>
</comment>
<gene>
    <name evidence="4" type="ORF">AB1207_12220</name>
</gene>
<dbReference type="InterPro" id="IPR027417">
    <property type="entry name" value="P-loop_NTPase"/>
</dbReference>
<feature type="region of interest" description="Disordered" evidence="3">
    <location>
        <begin position="398"/>
        <end position="421"/>
    </location>
</feature>
<dbReference type="Gene3D" id="3.40.50.300">
    <property type="entry name" value="P-loop containing nucleotide triphosphate hydrolases"/>
    <property type="match status" value="1"/>
</dbReference>
<evidence type="ECO:0000256" key="1">
    <source>
        <dbReference type="ARBA" id="ARBA00022741"/>
    </source>
</evidence>
<protein>
    <recommendedName>
        <fullName evidence="6">MinD-like ATPase involved in chromosome partitioning or flagellar assembly</fullName>
    </recommendedName>
</protein>
<dbReference type="PANTHER" id="PTHR43384">
    <property type="entry name" value="SEPTUM SITE-DETERMINING PROTEIN MIND HOMOLOG, CHLOROPLASTIC-RELATED"/>
    <property type="match status" value="1"/>
</dbReference>
<keyword evidence="5" id="KW-1185">Reference proteome</keyword>
<organism evidence="4 5">
    <name type="scientific">Kineococcus endophyticus</name>
    <dbReference type="NCBI Taxonomy" id="1181883"/>
    <lineage>
        <taxon>Bacteria</taxon>
        <taxon>Bacillati</taxon>
        <taxon>Actinomycetota</taxon>
        <taxon>Actinomycetes</taxon>
        <taxon>Kineosporiales</taxon>
        <taxon>Kineosporiaceae</taxon>
        <taxon>Kineococcus</taxon>
    </lineage>
</organism>
<evidence type="ECO:0000313" key="4">
    <source>
        <dbReference type="EMBL" id="MEW9265519.1"/>
    </source>
</evidence>
<keyword evidence="2" id="KW-0067">ATP-binding</keyword>
<evidence type="ECO:0008006" key="6">
    <source>
        <dbReference type="Google" id="ProtNLM"/>
    </source>
</evidence>
<reference evidence="4 5" key="1">
    <citation type="submission" date="2024-07" db="EMBL/GenBank/DDBJ databases">
        <authorList>
            <person name="Thanompreechachai J."/>
            <person name="Duangmal K."/>
        </authorList>
    </citation>
    <scope>NUCLEOTIDE SEQUENCE [LARGE SCALE GENOMIC DNA]</scope>
    <source>
        <strain evidence="4 5">KCTC 19886</strain>
    </source>
</reference>
<dbReference type="Proteomes" id="UP001555826">
    <property type="component" value="Unassembled WGS sequence"/>
</dbReference>
<proteinExistence type="predicted"/>
<evidence type="ECO:0000313" key="5">
    <source>
        <dbReference type="Proteomes" id="UP001555826"/>
    </source>
</evidence>
<accession>A0ABV3P7B4</accession>
<dbReference type="RefSeq" id="WP_367638614.1">
    <property type="nucleotide sequence ID" value="NZ_JBFNQN010000007.1"/>
</dbReference>
<evidence type="ECO:0000256" key="3">
    <source>
        <dbReference type="SAM" id="MobiDB-lite"/>
    </source>
</evidence>
<name>A0ABV3P7B4_9ACTN</name>
<dbReference type="PANTHER" id="PTHR43384:SF6">
    <property type="entry name" value="SEPTUM SITE-DETERMINING PROTEIN MIND HOMOLOG, CHLOROPLASTIC"/>
    <property type="match status" value="1"/>
</dbReference>